<dbReference type="GO" id="GO:0016491">
    <property type="term" value="F:oxidoreductase activity"/>
    <property type="evidence" value="ECO:0007669"/>
    <property type="project" value="UniProtKB-KW"/>
</dbReference>
<evidence type="ECO:0000256" key="1">
    <source>
        <dbReference type="ARBA" id="ARBA00023002"/>
    </source>
</evidence>
<reference evidence="2" key="1">
    <citation type="journal article" date="2023" name="Mol. Phylogenet. Evol.">
        <title>Genome-scale phylogeny and comparative genomics of the fungal order Sordariales.</title>
        <authorList>
            <person name="Hensen N."/>
            <person name="Bonometti L."/>
            <person name="Westerberg I."/>
            <person name="Brannstrom I.O."/>
            <person name="Guillou S."/>
            <person name="Cros-Aarteil S."/>
            <person name="Calhoun S."/>
            <person name="Haridas S."/>
            <person name="Kuo A."/>
            <person name="Mondo S."/>
            <person name="Pangilinan J."/>
            <person name="Riley R."/>
            <person name="LaButti K."/>
            <person name="Andreopoulos B."/>
            <person name="Lipzen A."/>
            <person name="Chen C."/>
            <person name="Yan M."/>
            <person name="Daum C."/>
            <person name="Ng V."/>
            <person name="Clum A."/>
            <person name="Steindorff A."/>
            <person name="Ohm R.A."/>
            <person name="Martin F."/>
            <person name="Silar P."/>
            <person name="Natvig D.O."/>
            <person name="Lalanne C."/>
            <person name="Gautier V."/>
            <person name="Ament-Velasquez S.L."/>
            <person name="Kruys A."/>
            <person name="Hutchinson M.I."/>
            <person name="Powell A.J."/>
            <person name="Barry K."/>
            <person name="Miller A.N."/>
            <person name="Grigoriev I.V."/>
            <person name="Debuchy R."/>
            <person name="Gladieux P."/>
            <person name="Hiltunen Thoren M."/>
            <person name="Johannesson H."/>
        </authorList>
    </citation>
    <scope>NUCLEOTIDE SEQUENCE</scope>
    <source>
        <strain evidence="2">CBS 508.74</strain>
    </source>
</reference>
<dbReference type="PANTHER" id="PTHR35870">
    <property type="entry name" value="PROTEIN, PUTATIVE (AFU_ORTHOLOGUE AFUA_5G03330)-RELATED"/>
    <property type="match status" value="1"/>
</dbReference>
<dbReference type="GeneID" id="89938809"/>
<dbReference type="AlphaFoldDB" id="A0AAN6YUT2"/>
<keyword evidence="1" id="KW-0560">Oxidoreductase</keyword>
<dbReference type="RefSeq" id="XP_064672102.1">
    <property type="nucleotide sequence ID" value="XM_064814684.1"/>
</dbReference>
<dbReference type="Pfam" id="PF14027">
    <property type="entry name" value="Questin_oxidase"/>
    <property type="match status" value="1"/>
</dbReference>
<evidence type="ECO:0000313" key="3">
    <source>
        <dbReference type="Proteomes" id="UP001302812"/>
    </source>
</evidence>
<proteinExistence type="predicted"/>
<dbReference type="PANTHER" id="PTHR35870:SF1">
    <property type="entry name" value="PROTEIN, PUTATIVE (AFU_ORTHOLOGUE AFUA_5G03330)-RELATED"/>
    <property type="match status" value="1"/>
</dbReference>
<evidence type="ECO:0008006" key="4">
    <source>
        <dbReference type="Google" id="ProtNLM"/>
    </source>
</evidence>
<keyword evidence="3" id="KW-1185">Reference proteome</keyword>
<name>A0AAN6YUT2_9PEZI</name>
<protein>
    <recommendedName>
        <fullName evidence="4">HypA protein</fullName>
    </recommendedName>
</protein>
<dbReference type="EMBL" id="MU853336">
    <property type="protein sequence ID" value="KAK4114532.1"/>
    <property type="molecule type" value="Genomic_DNA"/>
</dbReference>
<dbReference type="InterPro" id="IPR025337">
    <property type="entry name" value="Questin_oxidase-like"/>
</dbReference>
<reference evidence="2" key="2">
    <citation type="submission" date="2023-05" db="EMBL/GenBank/DDBJ databases">
        <authorList>
            <consortium name="Lawrence Berkeley National Laboratory"/>
            <person name="Steindorff A."/>
            <person name="Hensen N."/>
            <person name="Bonometti L."/>
            <person name="Westerberg I."/>
            <person name="Brannstrom I.O."/>
            <person name="Guillou S."/>
            <person name="Cros-Aarteil S."/>
            <person name="Calhoun S."/>
            <person name="Haridas S."/>
            <person name="Kuo A."/>
            <person name="Mondo S."/>
            <person name="Pangilinan J."/>
            <person name="Riley R."/>
            <person name="Labutti K."/>
            <person name="Andreopoulos B."/>
            <person name="Lipzen A."/>
            <person name="Chen C."/>
            <person name="Yanf M."/>
            <person name="Daum C."/>
            <person name="Ng V."/>
            <person name="Clum A."/>
            <person name="Ohm R."/>
            <person name="Martin F."/>
            <person name="Silar P."/>
            <person name="Natvig D."/>
            <person name="Lalanne C."/>
            <person name="Gautier V."/>
            <person name="Ament-Velasquez S.L."/>
            <person name="Kruys A."/>
            <person name="Hutchinson M.I."/>
            <person name="Powell A.J."/>
            <person name="Barry K."/>
            <person name="Miller A.N."/>
            <person name="Grigoriev I.V."/>
            <person name="Debuchy R."/>
            <person name="Gladieux P."/>
            <person name="Thoren M.H."/>
            <person name="Johannesson H."/>
        </authorList>
    </citation>
    <scope>NUCLEOTIDE SEQUENCE</scope>
    <source>
        <strain evidence="2">CBS 508.74</strain>
    </source>
</reference>
<dbReference type="Proteomes" id="UP001302812">
    <property type="component" value="Unassembled WGS sequence"/>
</dbReference>
<sequence length="476" mass="53529">MAAATTTELPFKMHITPESTGLWRIQQTEQAAQKASELLQLDLENHHVFFNDDGFHNHISHHLLALYGTGADAAALQFAYDHNKGYQRRALPAHDRTSLPFFADDGDARGNWPQTAKPYLGKEAYYPDFLRFFQREMARISENGEESIGGWQRVLRDYLLTKEKGGDELLVRLYAGFLHPLIQLMYGVEWHQEAIVAEALAQTAVHSDDIKVFLLGTEEEASKGTELAGHGGRKMPPILDLLQEARQNEKLAKAAQPGDSNKIRDGVLARAKDEMIRLAAKVRVAPDEVEERTAEMFDACVFMASAAALVQPSKQPKFDFFLMHHVNASPISVTLNAQDWIPPETKARLLEWKIRMDLLQYAARGVPELSAERLAAYQPRKPHSGGSLAEIIARVHRLPDDGHAIKLGRAAVVCHNICKRYEDEGKDWPRVKGDDLWTKVCHLIVDSVEAPGERWVRSCGLDEAWKDIPDIKDVKL</sequence>
<organism evidence="2 3">
    <name type="scientific">Canariomyces notabilis</name>
    <dbReference type="NCBI Taxonomy" id="2074819"/>
    <lineage>
        <taxon>Eukaryota</taxon>
        <taxon>Fungi</taxon>
        <taxon>Dikarya</taxon>
        <taxon>Ascomycota</taxon>
        <taxon>Pezizomycotina</taxon>
        <taxon>Sordariomycetes</taxon>
        <taxon>Sordariomycetidae</taxon>
        <taxon>Sordariales</taxon>
        <taxon>Chaetomiaceae</taxon>
        <taxon>Canariomyces</taxon>
    </lineage>
</organism>
<gene>
    <name evidence="2" type="ORF">N656DRAFT_776685</name>
</gene>
<comment type="caution">
    <text evidence="2">The sequence shown here is derived from an EMBL/GenBank/DDBJ whole genome shotgun (WGS) entry which is preliminary data.</text>
</comment>
<accession>A0AAN6YUT2</accession>
<evidence type="ECO:0000313" key="2">
    <source>
        <dbReference type="EMBL" id="KAK4114532.1"/>
    </source>
</evidence>